<keyword evidence="3" id="KW-1185">Reference proteome</keyword>
<feature type="transmembrane region" description="Helical" evidence="1">
    <location>
        <begin position="96"/>
        <end position="113"/>
    </location>
</feature>
<reference evidence="2 3" key="1">
    <citation type="submission" date="2017-04" db="EMBL/GenBank/DDBJ databases">
        <authorList>
            <person name="Afonso C.L."/>
            <person name="Miller P.J."/>
            <person name="Scott M.A."/>
            <person name="Spackman E."/>
            <person name="Goraichik I."/>
            <person name="Dimitrov K.M."/>
            <person name="Suarez D.L."/>
            <person name="Swayne D.E."/>
        </authorList>
    </citation>
    <scope>NUCLEOTIDE SEQUENCE [LARGE SCALE GENOMIC DNA]</scope>
    <source>
        <strain evidence="2 3">DSM 26133</strain>
    </source>
</reference>
<dbReference type="Pfam" id="PF10823">
    <property type="entry name" value="DUF2568"/>
    <property type="match status" value="1"/>
</dbReference>
<evidence type="ECO:0000313" key="3">
    <source>
        <dbReference type="Proteomes" id="UP000192472"/>
    </source>
</evidence>
<dbReference type="InterPro" id="IPR021214">
    <property type="entry name" value="DUF2568"/>
</dbReference>
<organism evidence="2 3">
    <name type="scientific">Reichenbachiella faecimaris</name>
    <dbReference type="NCBI Taxonomy" id="692418"/>
    <lineage>
        <taxon>Bacteria</taxon>
        <taxon>Pseudomonadati</taxon>
        <taxon>Bacteroidota</taxon>
        <taxon>Cytophagia</taxon>
        <taxon>Cytophagales</taxon>
        <taxon>Reichenbachiellaceae</taxon>
        <taxon>Reichenbachiella</taxon>
    </lineage>
</organism>
<keyword evidence="1" id="KW-0472">Membrane</keyword>
<proteinExistence type="predicted"/>
<feature type="transmembrane region" description="Helical" evidence="1">
    <location>
        <begin position="67"/>
        <end position="90"/>
    </location>
</feature>
<evidence type="ECO:0000256" key="1">
    <source>
        <dbReference type="SAM" id="Phobius"/>
    </source>
</evidence>
<gene>
    <name evidence="2" type="ORF">SAMN04488029_2084</name>
</gene>
<name>A0A1W2GD36_REIFA</name>
<keyword evidence="1" id="KW-1133">Transmembrane helix</keyword>
<dbReference type="EMBL" id="FWYF01000002">
    <property type="protein sequence ID" value="SMD34580.1"/>
    <property type="molecule type" value="Genomic_DNA"/>
</dbReference>
<dbReference type="Proteomes" id="UP000192472">
    <property type="component" value="Unassembled WGS sequence"/>
</dbReference>
<sequence length="124" mass="13502">MSTHPVNLTIRFLLELSALFSLGLWGAKSADGWIGYLLAIGLPLVSAAVWGVFAVPNDPSRSGKAPIPVSGAIRLVIEGFIFVAAIWSLLDLTLSIYAWSLGAVSLAHYILSYDRIFWLIRKES</sequence>
<feature type="transmembrane region" description="Helical" evidence="1">
    <location>
        <begin position="33"/>
        <end position="55"/>
    </location>
</feature>
<accession>A0A1W2GD36</accession>
<dbReference type="STRING" id="692418.SAMN04488029_2084"/>
<evidence type="ECO:0000313" key="2">
    <source>
        <dbReference type="EMBL" id="SMD34580.1"/>
    </source>
</evidence>
<dbReference type="OrthoDB" id="4557830at2"/>
<dbReference type="RefSeq" id="WP_084372758.1">
    <property type="nucleotide sequence ID" value="NZ_FWYF01000002.1"/>
</dbReference>
<keyword evidence="1" id="KW-0812">Transmembrane</keyword>
<dbReference type="AlphaFoldDB" id="A0A1W2GD36"/>
<protein>
    <recommendedName>
        <fullName evidence="4">DUF2568 domain-containing protein</fullName>
    </recommendedName>
</protein>
<evidence type="ECO:0008006" key="4">
    <source>
        <dbReference type="Google" id="ProtNLM"/>
    </source>
</evidence>